<dbReference type="CDD" id="cd17325">
    <property type="entry name" value="MFS_MdtG_SLC18_like"/>
    <property type="match status" value="1"/>
</dbReference>
<dbReference type="Gene3D" id="1.20.1250.20">
    <property type="entry name" value="MFS general substrate transporter like domains"/>
    <property type="match status" value="2"/>
</dbReference>
<evidence type="ECO:0000259" key="7">
    <source>
        <dbReference type="PROSITE" id="PS50850"/>
    </source>
</evidence>
<dbReference type="RefSeq" id="WP_273613039.1">
    <property type="nucleotide sequence ID" value="NZ_CP117416.1"/>
</dbReference>
<gene>
    <name evidence="8" type="ORF">PQ456_15140</name>
</gene>
<evidence type="ECO:0000256" key="1">
    <source>
        <dbReference type="ARBA" id="ARBA00004651"/>
    </source>
</evidence>
<feature type="transmembrane region" description="Helical" evidence="6">
    <location>
        <begin position="415"/>
        <end position="435"/>
    </location>
</feature>
<comment type="subcellular location">
    <subcellularLocation>
        <location evidence="1">Cell membrane</location>
        <topology evidence="1">Multi-pass membrane protein</topology>
    </subcellularLocation>
</comment>
<evidence type="ECO:0000256" key="2">
    <source>
        <dbReference type="ARBA" id="ARBA00022448"/>
    </source>
</evidence>
<feature type="transmembrane region" description="Helical" evidence="6">
    <location>
        <begin position="263"/>
        <end position="287"/>
    </location>
</feature>
<organism evidence="8 9">
    <name type="scientific">Paenibacillus kyungheensis</name>
    <dbReference type="NCBI Taxonomy" id="1452732"/>
    <lineage>
        <taxon>Bacteria</taxon>
        <taxon>Bacillati</taxon>
        <taxon>Bacillota</taxon>
        <taxon>Bacilli</taxon>
        <taxon>Bacillales</taxon>
        <taxon>Paenibacillaceae</taxon>
        <taxon>Paenibacillus</taxon>
    </lineage>
</organism>
<dbReference type="PROSITE" id="PS50850">
    <property type="entry name" value="MFS"/>
    <property type="match status" value="1"/>
</dbReference>
<name>A0AAX3LYX3_9BACL</name>
<evidence type="ECO:0000256" key="6">
    <source>
        <dbReference type="SAM" id="Phobius"/>
    </source>
</evidence>
<evidence type="ECO:0000313" key="9">
    <source>
        <dbReference type="Proteomes" id="UP001220509"/>
    </source>
</evidence>
<feature type="transmembrane region" description="Helical" evidence="6">
    <location>
        <begin position="326"/>
        <end position="343"/>
    </location>
</feature>
<dbReference type="KEGG" id="pka:PQ456_15140"/>
<feature type="transmembrane region" description="Helical" evidence="6">
    <location>
        <begin position="154"/>
        <end position="174"/>
    </location>
</feature>
<dbReference type="Proteomes" id="UP001220509">
    <property type="component" value="Chromosome"/>
</dbReference>
<dbReference type="EMBL" id="CP117416">
    <property type="protein sequence ID" value="WCT54531.1"/>
    <property type="molecule type" value="Genomic_DNA"/>
</dbReference>
<dbReference type="AlphaFoldDB" id="A0AAX3LYX3"/>
<feature type="transmembrane region" description="Helical" evidence="6">
    <location>
        <begin position="299"/>
        <end position="319"/>
    </location>
</feature>
<dbReference type="SUPFAM" id="SSF103473">
    <property type="entry name" value="MFS general substrate transporter"/>
    <property type="match status" value="1"/>
</dbReference>
<dbReference type="PANTHER" id="PTHR23518:SF2">
    <property type="entry name" value="MAJOR FACILITATOR SUPERFAMILY TRANSPORTER"/>
    <property type="match status" value="1"/>
</dbReference>
<dbReference type="InterPro" id="IPR011701">
    <property type="entry name" value="MFS"/>
</dbReference>
<feature type="transmembrane region" description="Helical" evidence="6">
    <location>
        <begin position="180"/>
        <end position="199"/>
    </location>
</feature>
<accession>A0AAX3LYX3</accession>
<protein>
    <submittedName>
        <fullName evidence="8">MFS transporter</fullName>
    </submittedName>
</protein>
<keyword evidence="2" id="KW-0813">Transport</keyword>
<feature type="transmembrane region" description="Helical" evidence="6">
    <location>
        <begin position="21"/>
        <end position="38"/>
    </location>
</feature>
<feature type="transmembrane region" description="Helical" evidence="6">
    <location>
        <begin position="91"/>
        <end position="109"/>
    </location>
</feature>
<dbReference type="GO" id="GO:0005886">
    <property type="term" value="C:plasma membrane"/>
    <property type="evidence" value="ECO:0007669"/>
    <property type="project" value="UniProtKB-SubCell"/>
</dbReference>
<keyword evidence="4 6" id="KW-1133">Transmembrane helix</keyword>
<evidence type="ECO:0000313" key="8">
    <source>
        <dbReference type="EMBL" id="WCT54531.1"/>
    </source>
</evidence>
<dbReference type="PANTHER" id="PTHR23518">
    <property type="entry name" value="C-METHYLTRANSFERASE"/>
    <property type="match status" value="1"/>
</dbReference>
<keyword evidence="5 6" id="KW-0472">Membrane</keyword>
<dbReference type="InterPro" id="IPR020846">
    <property type="entry name" value="MFS_dom"/>
</dbReference>
<feature type="transmembrane region" description="Helical" evidence="6">
    <location>
        <begin position="349"/>
        <end position="372"/>
    </location>
</feature>
<feature type="domain" description="Major facilitator superfamily (MFS) profile" evidence="7">
    <location>
        <begin position="24"/>
        <end position="439"/>
    </location>
</feature>
<proteinExistence type="predicted"/>
<evidence type="ECO:0000256" key="3">
    <source>
        <dbReference type="ARBA" id="ARBA00022692"/>
    </source>
</evidence>
<evidence type="ECO:0000256" key="4">
    <source>
        <dbReference type="ARBA" id="ARBA00022989"/>
    </source>
</evidence>
<dbReference type="GO" id="GO:0022857">
    <property type="term" value="F:transmembrane transporter activity"/>
    <property type="evidence" value="ECO:0007669"/>
    <property type="project" value="InterPro"/>
</dbReference>
<feature type="transmembrane region" description="Helical" evidence="6">
    <location>
        <begin position="384"/>
        <end position="403"/>
    </location>
</feature>
<feature type="transmembrane region" description="Helical" evidence="6">
    <location>
        <begin position="115"/>
        <end position="134"/>
    </location>
</feature>
<reference evidence="8 9" key="1">
    <citation type="submission" date="2023-02" db="EMBL/GenBank/DDBJ databases">
        <title>Genome sequence of Paenibacillus kyungheensis KACC 18744.</title>
        <authorList>
            <person name="Kim S."/>
            <person name="Heo J."/>
            <person name="Kwon S.-W."/>
        </authorList>
    </citation>
    <scope>NUCLEOTIDE SEQUENCE [LARGE SCALE GENOMIC DNA]</scope>
    <source>
        <strain evidence="8 9">KACC 18744</strain>
    </source>
</reference>
<dbReference type="InterPro" id="IPR036259">
    <property type="entry name" value="MFS_trans_sf"/>
</dbReference>
<keyword evidence="3 6" id="KW-0812">Transmembrane</keyword>
<evidence type="ECO:0000256" key="5">
    <source>
        <dbReference type="ARBA" id="ARBA00023136"/>
    </source>
</evidence>
<keyword evidence="9" id="KW-1185">Reference proteome</keyword>
<sequence>MVSISNADTDHQNQAKNRQRNIFVFVCLWLLIFLVEFVKGGLLVTLLPVYMGHVLGLPAFAIGIAFALQYVGDNALRGPAGWLAERLGFRMIMSIGMILVLGAVFIMATEKSTGWLIFACGVMGVGSAPLWPCVMSKITDLSHADGKYGTSMSIIEIASLGGAGLGPVTVNWISDTSYQSTLWMMLIFMTVVLAIALCLPGRKESASIATGSRHETEQYNDATTGSLHANQLSVPHVSVTRITGKQRVQQYIALIRSLHIHPLLYPALFLQSFALGILTPIITLYVISQLGLTPAYFNGLLIAGGGVTALGLIPAGRLIDRWGSRFFLHIGFLLAGTALIGIASTTILAWIWIFVIGIGLSYAMILPAWNSLLANLVPAQERGMIWGLFLTLQGSGLVIGPLVSGKLWDIISPQAPFFVSASSMFILFGIHWIMIRHTRKLSSSNN</sequence>
<dbReference type="Pfam" id="PF07690">
    <property type="entry name" value="MFS_1"/>
    <property type="match status" value="2"/>
</dbReference>
<feature type="transmembrane region" description="Helical" evidence="6">
    <location>
        <begin position="50"/>
        <end position="71"/>
    </location>
</feature>